<sequence length="98" mass="11016">MQKEAVKTARSERQVTQVYGVLSTLCAQRYGPDGEIPPQSAWPKTRDIADLCDISIYLSRQVLLTLVARCKVQVTPHSINNSLRWFIIENKGTVVQGE</sequence>
<protein>
    <recommendedName>
        <fullName evidence="3">FaeA-like family protein</fullName>
    </recommendedName>
</protein>
<dbReference type="RefSeq" id="WP_249269917.1">
    <property type="nucleotide sequence ID" value="NZ_CBCPKE010000016.1"/>
</dbReference>
<evidence type="ECO:0000313" key="1">
    <source>
        <dbReference type="EMBL" id="OVZ85488.1"/>
    </source>
</evidence>
<dbReference type="Proteomes" id="UP000196440">
    <property type="component" value="Unassembled WGS sequence"/>
</dbReference>
<reference evidence="1 2" key="1">
    <citation type="submission" date="2017-05" db="EMBL/GenBank/DDBJ databases">
        <title>Whole genome sequencing of Yersinia kristensenii.</title>
        <authorList>
            <person name="Campioni F."/>
        </authorList>
    </citation>
    <scope>NUCLEOTIDE SEQUENCE [LARGE SCALE GENOMIC DNA]</scope>
    <source>
        <strain evidence="1 2">CFSAN060536</strain>
    </source>
</reference>
<accession>A0A208ZYK3</accession>
<name>A0A208ZYK3_YERIN</name>
<evidence type="ECO:0000313" key="2">
    <source>
        <dbReference type="Proteomes" id="UP000196440"/>
    </source>
</evidence>
<dbReference type="Gene3D" id="1.10.10.10">
    <property type="entry name" value="Winged helix-like DNA-binding domain superfamily/Winged helix DNA-binding domain"/>
    <property type="match status" value="1"/>
</dbReference>
<dbReference type="InterPro" id="IPR036388">
    <property type="entry name" value="WH-like_DNA-bd_sf"/>
</dbReference>
<comment type="caution">
    <text evidence="1">The sequence shown here is derived from an EMBL/GenBank/DDBJ whole genome shotgun (WGS) entry which is preliminary data.</text>
</comment>
<organism evidence="1 2">
    <name type="scientific">Yersinia intermedia</name>
    <dbReference type="NCBI Taxonomy" id="631"/>
    <lineage>
        <taxon>Bacteria</taxon>
        <taxon>Pseudomonadati</taxon>
        <taxon>Pseudomonadota</taxon>
        <taxon>Gammaproteobacteria</taxon>
        <taxon>Enterobacterales</taxon>
        <taxon>Yersiniaceae</taxon>
        <taxon>Yersinia</taxon>
    </lineage>
</organism>
<proteinExistence type="predicted"/>
<dbReference type="AlphaFoldDB" id="A0A208ZYK3"/>
<dbReference type="EMBL" id="NHOI01000019">
    <property type="protein sequence ID" value="OVZ85488.1"/>
    <property type="molecule type" value="Genomic_DNA"/>
</dbReference>
<evidence type="ECO:0008006" key="3">
    <source>
        <dbReference type="Google" id="ProtNLM"/>
    </source>
</evidence>
<gene>
    <name evidence="1" type="ORF">CBW57_14070</name>
</gene>